<dbReference type="PATRIC" id="fig|566551.4.peg.2523"/>
<dbReference type="EMBL" id="ATDT01000023">
    <property type="protein sequence ID" value="EPF16390.1"/>
    <property type="molecule type" value="Genomic_DNA"/>
</dbReference>
<organism evidence="1 2">
    <name type="scientific">Cedecea davisae DSM 4568</name>
    <dbReference type="NCBI Taxonomy" id="566551"/>
    <lineage>
        <taxon>Bacteria</taxon>
        <taxon>Pseudomonadati</taxon>
        <taxon>Pseudomonadota</taxon>
        <taxon>Gammaproteobacteria</taxon>
        <taxon>Enterobacterales</taxon>
        <taxon>Enterobacteriaceae</taxon>
        <taxon>Cedecea</taxon>
    </lineage>
</organism>
<dbReference type="AlphaFoldDB" id="S3ITS2"/>
<proteinExistence type="predicted"/>
<dbReference type="HOGENOM" id="CLU_3231323_0_0_6"/>
<protein>
    <submittedName>
        <fullName evidence="1">Uncharacterized protein</fullName>
    </submittedName>
</protein>
<dbReference type="Proteomes" id="UP000014585">
    <property type="component" value="Unassembled WGS sequence"/>
</dbReference>
<name>S3ITS2_9ENTR</name>
<reference evidence="1 2" key="1">
    <citation type="submission" date="2013-04" db="EMBL/GenBank/DDBJ databases">
        <authorList>
            <person name="Weinstock G."/>
            <person name="Sodergren E."/>
            <person name="Lobos E.A."/>
            <person name="Fulton L."/>
            <person name="Fulton R."/>
            <person name="Courtney L."/>
            <person name="Fronick C."/>
            <person name="O'Laughlin M."/>
            <person name="Godfrey J."/>
            <person name="Wilson R.M."/>
            <person name="Miner T."/>
            <person name="Farmer C."/>
            <person name="Delehaunty K."/>
            <person name="Cordes M."/>
            <person name="Minx P."/>
            <person name="Tomlinson C."/>
            <person name="Chen J."/>
            <person name="Wollam A."/>
            <person name="Pepin K.H."/>
            <person name="Palsikar V.B."/>
            <person name="Zhang X."/>
            <person name="Suruliraj S."/>
            <person name="Perna N.T."/>
            <person name="Plunkett G."/>
            <person name="Warren W."/>
            <person name="Mitreva M."/>
            <person name="Mardis E.R."/>
            <person name="Wilson R.K."/>
        </authorList>
    </citation>
    <scope>NUCLEOTIDE SEQUENCE [LARGE SCALE GENOMIC DNA]</scope>
    <source>
        <strain evidence="1 2">DSM 4568</strain>
    </source>
</reference>
<evidence type="ECO:0000313" key="1">
    <source>
        <dbReference type="EMBL" id="EPF16390.1"/>
    </source>
</evidence>
<accession>S3ITS2</accession>
<sequence>MAQDLGGIYYEVDLETGKLIASVRKTKTSLMSSPRIQTSLIPA</sequence>
<evidence type="ECO:0000313" key="2">
    <source>
        <dbReference type="Proteomes" id="UP000014585"/>
    </source>
</evidence>
<dbReference type="STRING" id="566551.HMPREF0201_02750"/>
<dbReference type="RefSeq" id="WP_016537045.1">
    <property type="nucleotide sequence ID" value="NZ_KE161030.1"/>
</dbReference>
<gene>
    <name evidence="1" type="ORF">HMPREF0201_02750</name>
</gene>
<comment type="caution">
    <text evidence="1">The sequence shown here is derived from an EMBL/GenBank/DDBJ whole genome shotgun (WGS) entry which is preliminary data.</text>
</comment>